<evidence type="ECO:0000256" key="5">
    <source>
        <dbReference type="ARBA" id="ARBA00022989"/>
    </source>
</evidence>
<gene>
    <name evidence="11" type="ORF">PHYEVI_LOCUS7926</name>
</gene>
<comment type="similarity">
    <text evidence="7 9">Belongs to the MPDU1 (TC 2.A.43.3) family.</text>
</comment>
<dbReference type="GO" id="GO:0016020">
    <property type="term" value="C:membrane"/>
    <property type="evidence" value="ECO:0007669"/>
    <property type="project" value="UniProtKB-SubCell"/>
</dbReference>
<keyword evidence="5 9" id="KW-1133">Transmembrane helix</keyword>
<evidence type="ECO:0000256" key="10">
    <source>
        <dbReference type="SAM" id="Phobius"/>
    </source>
</evidence>
<evidence type="ECO:0000256" key="2">
    <source>
        <dbReference type="ARBA" id="ARBA00022448"/>
    </source>
</evidence>
<reference evidence="11" key="1">
    <citation type="submission" date="2022-01" db="EMBL/GenBank/DDBJ databases">
        <authorList>
            <person name="King R."/>
        </authorList>
    </citation>
    <scope>NUCLEOTIDE SEQUENCE</scope>
</reference>
<dbReference type="InterPro" id="IPR006603">
    <property type="entry name" value="PQ-loop_rpt"/>
</dbReference>
<evidence type="ECO:0000256" key="3">
    <source>
        <dbReference type="ARBA" id="ARBA00022692"/>
    </source>
</evidence>
<evidence type="ECO:0000256" key="8">
    <source>
        <dbReference type="ARBA" id="ARBA00067517"/>
    </source>
</evidence>
<keyword evidence="4" id="KW-0677">Repeat</keyword>
<feature type="transmembrane region" description="Helical" evidence="10">
    <location>
        <begin position="100"/>
        <end position="122"/>
    </location>
</feature>
<dbReference type="PANTHER" id="PTHR12226:SF2">
    <property type="entry name" value="MANNOSE-P-DOLICHOL UTILIZATION DEFECT 1 PROTEIN"/>
    <property type="match status" value="1"/>
</dbReference>
<sequence length="243" mass="27119">MNSTAFEYFRTAASLVFTPQCFDNYFFDFNYLDVPCFKSSLSKALGLLIILGSLTVRVPQIVKIYNNQSGKGINIVAVTLDLSAITIYMAYSFIKGFPFSAWGDATFLAVQTVIVGALVLYYESSQTKAISYLLGYLVVCYVMLSGLTPLNVLWSLQTFNILLVIFGKLTQAWTNYNNGHTGQLSAITLFMLLGGSVARIFTSMQETGDNVVIMTYISSASANFVLVLQLWWYWNVDIKEKSE</sequence>
<keyword evidence="6 9" id="KW-0472">Membrane</keyword>
<dbReference type="Pfam" id="PF04193">
    <property type="entry name" value="PQ-loop"/>
    <property type="match status" value="2"/>
</dbReference>
<evidence type="ECO:0000313" key="12">
    <source>
        <dbReference type="Proteomes" id="UP001153712"/>
    </source>
</evidence>
<feature type="transmembrane region" description="Helical" evidence="10">
    <location>
        <begin position="129"/>
        <end position="147"/>
    </location>
</feature>
<accession>A0A9N9XQZ5</accession>
<organism evidence="11 12">
    <name type="scientific">Phyllotreta striolata</name>
    <name type="common">Striped flea beetle</name>
    <name type="synonym">Crioceris striolata</name>
    <dbReference type="NCBI Taxonomy" id="444603"/>
    <lineage>
        <taxon>Eukaryota</taxon>
        <taxon>Metazoa</taxon>
        <taxon>Ecdysozoa</taxon>
        <taxon>Arthropoda</taxon>
        <taxon>Hexapoda</taxon>
        <taxon>Insecta</taxon>
        <taxon>Pterygota</taxon>
        <taxon>Neoptera</taxon>
        <taxon>Endopterygota</taxon>
        <taxon>Coleoptera</taxon>
        <taxon>Polyphaga</taxon>
        <taxon>Cucujiformia</taxon>
        <taxon>Chrysomeloidea</taxon>
        <taxon>Chrysomelidae</taxon>
        <taxon>Galerucinae</taxon>
        <taxon>Alticini</taxon>
        <taxon>Phyllotreta</taxon>
    </lineage>
</organism>
<dbReference type="InterPro" id="IPR016817">
    <property type="entry name" value="MannP-dilichol_defect-1"/>
</dbReference>
<feature type="transmembrane region" description="Helical" evidence="10">
    <location>
        <begin position="182"/>
        <end position="201"/>
    </location>
</feature>
<feature type="transmembrane region" description="Helical" evidence="10">
    <location>
        <begin position="74"/>
        <end position="94"/>
    </location>
</feature>
<evidence type="ECO:0000256" key="1">
    <source>
        <dbReference type="ARBA" id="ARBA00004141"/>
    </source>
</evidence>
<evidence type="ECO:0000256" key="4">
    <source>
        <dbReference type="ARBA" id="ARBA00022737"/>
    </source>
</evidence>
<dbReference type="GO" id="GO:0009312">
    <property type="term" value="P:oligosaccharide biosynthetic process"/>
    <property type="evidence" value="ECO:0007669"/>
    <property type="project" value="TreeGrafter"/>
</dbReference>
<dbReference type="EMBL" id="OU900097">
    <property type="protein sequence ID" value="CAG9861591.1"/>
    <property type="molecule type" value="Genomic_DNA"/>
</dbReference>
<dbReference type="PANTHER" id="PTHR12226">
    <property type="entry name" value="MANNOSE-P-DOLICHOL UTILIZATION DEFECT 1 LEC35 -RELATED"/>
    <property type="match status" value="1"/>
</dbReference>
<dbReference type="Proteomes" id="UP001153712">
    <property type="component" value="Chromosome 4"/>
</dbReference>
<keyword evidence="3 9" id="KW-0812">Transmembrane</keyword>
<keyword evidence="2" id="KW-0813">Transport</keyword>
<dbReference type="PIRSF" id="PIRSF023381">
    <property type="entry name" value="MannP-dilichol_defect-1p"/>
    <property type="match status" value="1"/>
</dbReference>
<evidence type="ECO:0000256" key="7">
    <source>
        <dbReference type="ARBA" id="ARBA00038475"/>
    </source>
</evidence>
<evidence type="ECO:0000313" key="11">
    <source>
        <dbReference type="EMBL" id="CAG9861591.1"/>
    </source>
</evidence>
<evidence type="ECO:0000256" key="6">
    <source>
        <dbReference type="ARBA" id="ARBA00023136"/>
    </source>
</evidence>
<protein>
    <recommendedName>
        <fullName evidence="8 9">Mannose-P-dolichol utilization defect 1 protein homolog</fullName>
    </recommendedName>
</protein>
<comment type="subcellular location">
    <subcellularLocation>
        <location evidence="1 9">Membrane</location>
        <topology evidence="1 9">Multi-pass membrane protein</topology>
    </subcellularLocation>
</comment>
<name>A0A9N9XQZ5_PHYSR</name>
<proteinExistence type="inferred from homology"/>
<dbReference type="OrthoDB" id="271506at2759"/>
<feature type="transmembrane region" description="Helical" evidence="10">
    <location>
        <begin position="213"/>
        <end position="234"/>
    </location>
</feature>
<keyword evidence="12" id="KW-1185">Reference proteome</keyword>
<dbReference type="SMART" id="SM00679">
    <property type="entry name" value="CTNS"/>
    <property type="match status" value="2"/>
</dbReference>
<dbReference type="FunFam" id="1.20.1280.290:FF:000006">
    <property type="entry name" value="mannose-P-dolichol utilization defect 1 protein"/>
    <property type="match status" value="1"/>
</dbReference>
<evidence type="ECO:0000256" key="9">
    <source>
        <dbReference type="PIRNR" id="PIRNR023381"/>
    </source>
</evidence>
<dbReference type="AlphaFoldDB" id="A0A9N9XQZ5"/>
<dbReference type="Gene3D" id="1.20.1280.290">
    <property type="match status" value="1"/>
</dbReference>